<dbReference type="Proteomes" id="UP001637996">
    <property type="component" value="Unassembled WGS sequence"/>
</dbReference>
<keyword evidence="6" id="KW-1185">Reference proteome</keyword>
<gene>
    <name evidence="5" type="ORF">ACCQ41_03080</name>
</gene>
<name>A0ABW9M906_9FIRM</name>
<organism evidence="5 6">
    <name type="scientific">Anaerococcus martiniensis</name>
    <dbReference type="NCBI Taxonomy" id="3115615"/>
    <lineage>
        <taxon>Bacteria</taxon>
        <taxon>Bacillati</taxon>
        <taxon>Bacillota</taxon>
        <taxon>Tissierellia</taxon>
        <taxon>Tissierellales</taxon>
        <taxon>Peptoniphilaceae</taxon>
        <taxon>Anaerococcus</taxon>
    </lineage>
</organism>
<feature type="domain" description="Predicted membrane protein YciQ-like C-terminal" evidence="4">
    <location>
        <begin position="469"/>
        <end position="525"/>
    </location>
</feature>
<dbReference type="RefSeq" id="WP_410030944.1">
    <property type="nucleotide sequence ID" value="NZ_JBGMEI010000003.1"/>
</dbReference>
<proteinExistence type="predicted"/>
<dbReference type="EMBL" id="JBGMEI010000003">
    <property type="protein sequence ID" value="MFO3665236.1"/>
    <property type="molecule type" value="Genomic_DNA"/>
</dbReference>
<evidence type="ECO:0000256" key="2">
    <source>
        <dbReference type="SAM" id="SignalP"/>
    </source>
</evidence>
<accession>A0ABW9M906</accession>
<reference evidence="5 6" key="1">
    <citation type="journal article" date="2025" name="Anaerobe">
        <title>Description of Anaerococcus kampingiae sp. nov., Anaerococcus groningensis sp. nov., Anaerococcus martiniensis sp. nov., and Anaerococcus cruorum sp. nov., isolated from human clinical specimens.</title>
        <authorList>
            <person name="Boiten K.E."/>
            <person name="Meijer J."/>
            <person name="van Wezel E.M."/>
            <person name="Veloo A.C.M."/>
        </authorList>
    </citation>
    <scope>NUCLEOTIDE SEQUENCE [LARGE SCALE GENOMIC DNA]</scope>
    <source>
        <strain evidence="5 6">ENR0831</strain>
    </source>
</reference>
<comment type="caution">
    <text evidence="5">The sequence shown here is derived from an EMBL/GenBank/DDBJ whole genome shotgun (WGS) entry which is preliminary data.</text>
</comment>
<evidence type="ECO:0000256" key="1">
    <source>
        <dbReference type="SAM" id="Phobius"/>
    </source>
</evidence>
<dbReference type="InterPro" id="IPR048389">
    <property type="entry name" value="YciQ-like_C"/>
</dbReference>
<sequence>MKKFSKNLLKIFLLSLVLFIPKIAFADQIYNIDINVDIDENGIGHVSETWKTKEENKDATEKFKVISDLKEIKITDFKVSANGRDFEQKDPWDIDASFDQKAYKYGMIEEGDKVELCWGISQFGENTYNLSYNINPLVVGLNDYDMVYFRFIKENLEPSPDKISITVNGYEPFDEEVLMWGFGFEGDVHNKNGSILAESSGDVNYGQLMLRFPKGTFDTSYKIDQDFDFYANMAQEGSDYGSNEDVSEDTSENNESVGKFFNPFMFFSFFPLVSSLIGLGIFTVIVKNIAEYEGGKYKILNNKVLEKPSKFKDQYFREIPYDGNIEDTYLLATSAKGSDITFENYLNAFLLKWIYEDAISFGEIEQTFLIFDNTKSYISINHQPKDMSPIEKDFFEMLETASEYTDDGKITQKHIEKYMRNNSSTSERFFKEFNKQSLKNLEEGGYLTNDRKKKALAVFASEPYKNQIRVTNKGIDLYEKFFKFKNYLKDYSLISERDVNEVKLWDSFMIYAAIYGISKEVYENFTDIYPEYKNLSVFDYYMISTINTYSSNISSAASNTLSSFEAGGGGGSSSFGGGGGGFGGGSGGAGGGSR</sequence>
<keyword evidence="1" id="KW-0472">Membrane</keyword>
<feature type="signal peptide" evidence="2">
    <location>
        <begin position="1"/>
        <end position="26"/>
    </location>
</feature>
<keyword evidence="2" id="KW-0732">Signal</keyword>
<dbReference type="InterPro" id="IPR018702">
    <property type="entry name" value="DUF2207"/>
</dbReference>
<keyword evidence="1" id="KW-0812">Transmembrane</keyword>
<feature type="transmembrane region" description="Helical" evidence="1">
    <location>
        <begin position="264"/>
        <end position="286"/>
    </location>
</feature>
<evidence type="ECO:0000259" key="3">
    <source>
        <dbReference type="Pfam" id="PF09972"/>
    </source>
</evidence>
<evidence type="ECO:0000259" key="4">
    <source>
        <dbReference type="Pfam" id="PF20990"/>
    </source>
</evidence>
<evidence type="ECO:0000313" key="6">
    <source>
        <dbReference type="Proteomes" id="UP001637996"/>
    </source>
</evidence>
<dbReference type="Pfam" id="PF20990">
    <property type="entry name" value="DUF2207_C"/>
    <property type="match status" value="1"/>
</dbReference>
<protein>
    <submittedName>
        <fullName evidence="5">DUF2207 domain-containing protein</fullName>
    </submittedName>
</protein>
<dbReference type="Pfam" id="PF09972">
    <property type="entry name" value="DUF2207"/>
    <property type="match status" value="1"/>
</dbReference>
<keyword evidence="1" id="KW-1133">Transmembrane helix</keyword>
<feature type="domain" description="DUF2207" evidence="3">
    <location>
        <begin position="29"/>
        <end position="195"/>
    </location>
</feature>
<evidence type="ECO:0000313" key="5">
    <source>
        <dbReference type="EMBL" id="MFO3665236.1"/>
    </source>
</evidence>
<feature type="chain" id="PRO_5046128115" evidence="2">
    <location>
        <begin position="27"/>
        <end position="594"/>
    </location>
</feature>